<feature type="compositionally biased region" description="Basic and acidic residues" evidence="2">
    <location>
        <begin position="1"/>
        <end position="18"/>
    </location>
</feature>
<sequence length="203" mass="23420">FPHLLKMESSHSESRTDETFEQLGSRPFVPASTVMVDMDSLTAAIAEVEEEEKFMKSEENFLKSDGETDLEKENRTLREKLAQMESNEQFATERYAAEKTEWQRTAKEFKDQIANLEKTIEVVTTSSKPLMNEVTNHTFRLRFTGISQLREDTRLVIESKPARIAGVDWVIRLSHDVILDEKVQMTMNYMSVWLVAVSNPLPE</sequence>
<feature type="region of interest" description="Disordered" evidence="2">
    <location>
        <begin position="1"/>
        <end position="24"/>
    </location>
</feature>
<reference evidence="3" key="1">
    <citation type="submission" date="2023-10" db="EMBL/GenBank/DDBJ databases">
        <title>Genome assembly of Pristionchus species.</title>
        <authorList>
            <person name="Yoshida K."/>
            <person name="Sommer R.J."/>
        </authorList>
    </citation>
    <scope>NUCLEOTIDE SEQUENCE</scope>
    <source>
        <strain evidence="3">RS5133</strain>
    </source>
</reference>
<dbReference type="AlphaFoldDB" id="A0AAV5VP98"/>
<dbReference type="Proteomes" id="UP001432322">
    <property type="component" value="Unassembled WGS sequence"/>
</dbReference>
<keyword evidence="1" id="KW-0175">Coiled coil</keyword>
<organism evidence="3 4">
    <name type="scientific">Pristionchus fissidentatus</name>
    <dbReference type="NCBI Taxonomy" id="1538716"/>
    <lineage>
        <taxon>Eukaryota</taxon>
        <taxon>Metazoa</taxon>
        <taxon>Ecdysozoa</taxon>
        <taxon>Nematoda</taxon>
        <taxon>Chromadorea</taxon>
        <taxon>Rhabditida</taxon>
        <taxon>Rhabditina</taxon>
        <taxon>Diplogasteromorpha</taxon>
        <taxon>Diplogasteroidea</taxon>
        <taxon>Neodiplogasteridae</taxon>
        <taxon>Pristionchus</taxon>
    </lineage>
</organism>
<comment type="caution">
    <text evidence="3">The sequence shown here is derived from an EMBL/GenBank/DDBJ whole genome shotgun (WGS) entry which is preliminary data.</text>
</comment>
<evidence type="ECO:0000313" key="3">
    <source>
        <dbReference type="EMBL" id="GMT19815.1"/>
    </source>
</evidence>
<name>A0AAV5VP98_9BILA</name>
<accession>A0AAV5VP98</accession>
<protein>
    <submittedName>
        <fullName evidence="3">Uncharacterized protein</fullName>
    </submittedName>
</protein>
<keyword evidence="4" id="KW-1185">Reference proteome</keyword>
<gene>
    <name evidence="3" type="ORF">PFISCL1PPCAC_11112</name>
</gene>
<feature type="non-terminal residue" evidence="3">
    <location>
        <position position="1"/>
    </location>
</feature>
<evidence type="ECO:0000256" key="1">
    <source>
        <dbReference type="SAM" id="Coils"/>
    </source>
</evidence>
<evidence type="ECO:0000256" key="2">
    <source>
        <dbReference type="SAM" id="MobiDB-lite"/>
    </source>
</evidence>
<dbReference type="EMBL" id="BTSY01000003">
    <property type="protein sequence ID" value="GMT19815.1"/>
    <property type="molecule type" value="Genomic_DNA"/>
</dbReference>
<proteinExistence type="predicted"/>
<feature type="non-terminal residue" evidence="3">
    <location>
        <position position="203"/>
    </location>
</feature>
<feature type="coiled-coil region" evidence="1">
    <location>
        <begin position="38"/>
        <end position="126"/>
    </location>
</feature>
<evidence type="ECO:0000313" key="4">
    <source>
        <dbReference type="Proteomes" id="UP001432322"/>
    </source>
</evidence>